<dbReference type="STRING" id="222891.NSE_0883"/>
<dbReference type="AlphaFoldDB" id="Q2GCP7"/>
<gene>
    <name evidence="1" type="ordered locus">NSE_0883</name>
</gene>
<dbReference type="KEGG" id="nse:NSE_0883"/>
<organism evidence="1 2">
    <name type="scientific">Ehrlichia sennetsu (strain ATCC VR-367 / Miyayama)</name>
    <name type="common">Neorickettsia sennetsu</name>
    <dbReference type="NCBI Taxonomy" id="222891"/>
    <lineage>
        <taxon>Bacteria</taxon>
        <taxon>Pseudomonadati</taxon>
        <taxon>Pseudomonadota</taxon>
        <taxon>Alphaproteobacteria</taxon>
        <taxon>Rickettsiales</taxon>
        <taxon>Anaplasmataceae</taxon>
        <taxon>Ehrlichia</taxon>
    </lineage>
</organism>
<keyword evidence="2" id="KW-1185">Reference proteome</keyword>
<dbReference type="Proteomes" id="UP000001942">
    <property type="component" value="Chromosome"/>
</dbReference>
<proteinExistence type="predicted"/>
<dbReference type="EMBL" id="CP000237">
    <property type="protein sequence ID" value="ABD46149.1"/>
    <property type="molecule type" value="Genomic_DNA"/>
</dbReference>
<protein>
    <submittedName>
        <fullName evidence="1">Uncharacterized protein</fullName>
    </submittedName>
</protein>
<evidence type="ECO:0000313" key="2">
    <source>
        <dbReference type="Proteomes" id="UP000001942"/>
    </source>
</evidence>
<sequence>MLCAGSGEVVNPNFNNYHTDEVITWYEDQVKISYKFI</sequence>
<reference evidence="1 2" key="1">
    <citation type="journal article" date="2006" name="PLoS Genet.">
        <title>Comparative genomics of emerging human ehrlichiosis agents.</title>
        <authorList>
            <person name="Dunning Hotopp J.C."/>
            <person name="Lin M."/>
            <person name="Madupu R."/>
            <person name="Crabtree J."/>
            <person name="Angiuoli S.V."/>
            <person name="Eisen J.A."/>
            <person name="Seshadri R."/>
            <person name="Ren Q."/>
            <person name="Wu M."/>
            <person name="Utterback T.R."/>
            <person name="Smith S."/>
            <person name="Lewis M."/>
            <person name="Khouri H."/>
            <person name="Zhang C."/>
            <person name="Niu H."/>
            <person name="Lin Q."/>
            <person name="Ohashi N."/>
            <person name="Zhi N."/>
            <person name="Nelson W."/>
            <person name="Brinkac L.M."/>
            <person name="Dodson R.J."/>
            <person name="Rosovitz M.J."/>
            <person name="Sundaram J."/>
            <person name="Daugherty S.C."/>
            <person name="Davidsen T."/>
            <person name="Durkin A.S."/>
            <person name="Gwinn M."/>
            <person name="Haft D.H."/>
            <person name="Selengut J.D."/>
            <person name="Sullivan S.A."/>
            <person name="Zafar N."/>
            <person name="Zhou L."/>
            <person name="Benahmed F."/>
            <person name="Forberger H."/>
            <person name="Halpin R."/>
            <person name="Mulligan S."/>
            <person name="Robinson J."/>
            <person name="White O."/>
            <person name="Rikihisa Y."/>
            <person name="Tettelin H."/>
        </authorList>
    </citation>
    <scope>NUCLEOTIDE SEQUENCE [LARGE SCALE GENOMIC DNA]</scope>
    <source>
        <strain evidence="2">ATCC VR-367 / Miyayama</strain>
    </source>
</reference>
<evidence type="ECO:0000313" key="1">
    <source>
        <dbReference type="EMBL" id="ABD46149.1"/>
    </source>
</evidence>
<dbReference type="HOGENOM" id="CLU_3346359_0_0_5"/>
<accession>Q2GCP7</accession>
<name>Q2GCP7_EHRS3</name>